<keyword evidence="12" id="KW-1185">Reference proteome</keyword>
<evidence type="ECO:0000256" key="8">
    <source>
        <dbReference type="ARBA" id="ARBA00025737"/>
    </source>
</evidence>
<comment type="caution">
    <text evidence="11">The sequence shown here is derived from an EMBL/GenBank/DDBJ whole genome shotgun (WGS) entry which is preliminary data.</text>
</comment>
<dbReference type="InterPro" id="IPR006314">
    <property type="entry name" value="Dyp_peroxidase"/>
</dbReference>
<evidence type="ECO:0008006" key="13">
    <source>
        <dbReference type="Google" id="ProtNLM"/>
    </source>
</evidence>
<protein>
    <recommendedName>
        <fullName evidence="13">Dyp-type peroxidase</fullName>
    </recommendedName>
</protein>
<dbReference type="EMBL" id="JAUJFL010000004">
    <property type="protein sequence ID" value="KAK2604696.1"/>
    <property type="molecule type" value="Genomic_DNA"/>
</dbReference>
<evidence type="ECO:0000259" key="10">
    <source>
        <dbReference type="Pfam" id="PF21105"/>
    </source>
</evidence>
<evidence type="ECO:0000256" key="6">
    <source>
        <dbReference type="ARBA" id="ARBA00023002"/>
    </source>
</evidence>
<evidence type="ECO:0000256" key="4">
    <source>
        <dbReference type="ARBA" id="ARBA00022723"/>
    </source>
</evidence>
<accession>A0AAD9SC12</accession>
<dbReference type="GO" id="GO:0005829">
    <property type="term" value="C:cytosol"/>
    <property type="evidence" value="ECO:0007669"/>
    <property type="project" value="TreeGrafter"/>
</dbReference>
<dbReference type="Pfam" id="PF21105">
    <property type="entry name" value="DyP_N"/>
    <property type="match status" value="1"/>
</dbReference>
<reference evidence="11" key="1">
    <citation type="submission" date="2023-06" db="EMBL/GenBank/DDBJ databases">
        <authorList>
            <person name="Noh H."/>
        </authorList>
    </citation>
    <scope>NUCLEOTIDE SEQUENCE</scope>
    <source>
        <strain evidence="11">DUCC20226</strain>
    </source>
</reference>
<feature type="domain" description="DyP dimeric alpha+beta barrel" evidence="10">
    <location>
        <begin position="17"/>
        <end position="187"/>
    </location>
</feature>
<dbReference type="PANTHER" id="PTHR30521:SF4">
    <property type="entry name" value="DEFERROCHELATASE"/>
    <property type="match status" value="1"/>
</dbReference>
<evidence type="ECO:0000313" key="12">
    <source>
        <dbReference type="Proteomes" id="UP001265746"/>
    </source>
</evidence>
<comment type="cofactor">
    <cofactor evidence="1">
        <name>heme b</name>
        <dbReference type="ChEBI" id="CHEBI:60344"/>
    </cofactor>
</comment>
<organism evidence="11 12">
    <name type="scientific">Phomopsis amygdali</name>
    <name type="common">Fusicoccum amygdali</name>
    <dbReference type="NCBI Taxonomy" id="1214568"/>
    <lineage>
        <taxon>Eukaryota</taxon>
        <taxon>Fungi</taxon>
        <taxon>Dikarya</taxon>
        <taxon>Ascomycota</taxon>
        <taxon>Pezizomycotina</taxon>
        <taxon>Sordariomycetes</taxon>
        <taxon>Sordariomycetidae</taxon>
        <taxon>Diaporthales</taxon>
        <taxon>Diaporthaceae</taxon>
        <taxon>Diaporthe</taxon>
    </lineage>
</organism>
<dbReference type="GO" id="GO:0020037">
    <property type="term" value="F:heme binding"/>
    <property type="evidence" value="ECO:0007669"/>
    <property type="project" value="InterPro"/>
</dbReference>
<dbReference type="Proteomes" id="UP001265746">
    <property type="component" value="Unassembled WGS sequence"/>
</dbReference>
<keyword evidence="4" id="KW-0479">Metal-binding</keyword>
<evidence type="ECO:0000256" key="2">
    <source>
        <dbReference type="ARBA" id="ARBA00022559"/>
    </source>
</evidence>
<dbReference type="GO" id="GO:0046872">
    <property type="term" value="F:metal ion binding"/>
    <property type="evidence" value="ECO:0007669"/>
    <property type="project" value="UniProtKB-KW"/>
</dbReference>
<keyword evidence="7" id="KW-0408">Iron</keyword>
<dbReference type="InterPro" id="IPR011008">
    <property type="entry name" value="Dimeric_a/b-barrel"/>
</dbReference>
<keyword evidence="2" id="KW-0575">Peroxidase</keyword>
<dbReference type="PANTHER" id="PTHR30521">
    <property type="entry name" value="DEFERROCHELATASE/PEROXIDASE"/>
    <property type="match status" value="1"/>
</dbReference>
<gene>
    <name evidence="11" type="ORF">N8I77_007605</name>
</gene>
<evidence type="ECO:0000256" key="1">
    <source>
        <dbReference type="ARBA" id="ARBA00001970"/>
    </source>
</evidence>
<dbReference type="GO" id="GO:0004601">
    <property type="term" value="F:peroxidase activity"/>
    <property type="evidence" value="ECO:0007669"/>
    <property type="project" value="UniProtKB-KW"/>
</dbReference>
<dbReference type="InterPro" id="IPR049509">
    <property type="entry name" value="DyP_N"/>
</dbReference>
<evidence type="ECO:0000256" key="5">
    <source>
        <dbReference type="ARBA" id="ARBA00022729"/>
    </source>
</evidence>
<evidence type="ECO:0000313" key="11">
    <source>
        <dbReference type="EMBL" id="KAK2604696.1"/>
    </source>
</evidence>
<dbReference type="PROSITE" id="PS51404">
    <property type="entry name" value="DYP_PEROXIDASE"/>
    <property type="match status" value="1"/>
</dbReference>
<feature type="domain" description="Dyp-type peroxidase C-terminal" evidence="9">
    <location>
        <begin position="197"/>
        <end position="401"/>
    </location>
</feature>
<evidence type="ECO:0000259" key="9">
    <source>
        <dbReference type="Pfam" id="PF20628"/>
    </source>
</evidence>
<dbReference type="NCBIfam" id="TIGR01413">
    <property type="entry name" value="Dyp_perox_fam"/>
    <property type="match status" value="1"/>
</dbReference>
<evidence type="ECO:0000256" key="7">
    <source>
        <dbReference type="ARBA" id="ARBA00023004"/>
    </source>
</evidence>
<keyword evidence="5" id="KW-0732">Signal</keyword>
<dbReference type="InterPro" id="IPR048328">
    <property type="entry name" value="Dyp_perox_C"/>
</dbReference>
<proteinExistence type="inferred from homology"/>
<dbReference type="AlphaFoldDB" id="A0AAD9SC12"/>
<evidence type="ECO:0000256" key="3">
    <source>
        <dbReference type="ARBA" id="ARBA00022617"/>
    </source>
</evidence>
<keyword evidence="3" id="KW-0349">Heme</keyword>
<comment type="similarity">
    <text evidence="8">Belongs to the DyP-type peroxidase family.</text>
</comment>
<name>A0AAD9SC12_PHOAM</name>
<dbReference type="SUPFAM" id="SSF54909">
    <property type="entry name" value="Dimeric alpha+beta barrel"/>
    <property type="match status" value="1"/>
</dbReference>
<dbReference type="Pfam" id="PF20628">
    <property type="entry name" value="Dyp_perox_C"/>
    <property type="match status" value="1"/>
</dbReference>
<sequence>MLKGKSNNMTSNIDLNNIQGDILSGLPKKAETFYFFEIDKNHVDVFRARLANVVPLIASDKSVSSGREQIVAHKKSHSGLLSLAFANIAFSSKGLNKIGIDAAGAKDSGFTSGMLPDAKELGDAGTSADGKPFDPKWVPEFKKGSIDGVIVVAGDCERSVNKKLDEVLDALKNTVNKVINISGHVRPGKEDGHEHFGFLDGISNPAVAGVNKDLSGQGPVQPGVILLGRDGDPVTDRQGWTKDGSFLAFRFLQQLVPEFDRFLELNAPQVNDPAVNTAELLGARLTGRWKSGAPTQVTPLHDDPKLAADPTRNNVFTFDNGNQEKCPFAAHVRKMNPRGDIDQVKGINPHRVIRRGIQYGPEVNDRERKQHKTEKDRGLLFVSYQSSLENGFQFLQKRWANATNFPPDAPPNQLPGFDPLIGQVDNTVHNEGQRSMTGSNPQNVAATLDLGFQVWVVPKGGEYFFSPSISVLRDTFAKNANGANGVHVNEKGVNEL</sequence>
<keyword evidence="6" id="KW-0560">Oxidoreductase</keyword>